<evidence type="ECO:0000313" key="5">
    <source>
        <dbReference type="EMBL" id="CAK0790918.1"/>
    </source>
</evidence>
<gene>
    <name evidence="5" type="ORF">PCOR1329_LOCUS2038</name>
</gene>
<organism evidence="5 6">
    <name type="scientific">Prorocentrum cordatum</name>
    <dbReference type="NCBI Taxonomy" id="2364126"/>
    <lineage>
        <taxon>Eukaryota</taxon>
        <taxon>Sar</taxon>
        <taxon>Alveolata</taxon>
        <taxon>Dinophyceae</taxon>
        <taxon>Prorocentrales</taxon>
        <taxon>Prorocentraceae</taxon>
        <taxon>Prorocentrum</taxon>
    </lineage>
</organism>
<proteinExistence type="predicted"/>
<dbReference type="CDD" id="cd00161">
    <property type="entry name" value="beta-trefoil_Ricin-like"/>
    <property type="match status" value="1"/>
</dbReference>
<evidence type="ECO:0000256" key="1">
    <source>
        <dbReference type="ARBA" id="ARBA00023157"/>
    </source>
</evidence>
<accession>A0ABN9PKS2</accession>
<feature type="domain" description="P-type" evidence="4">
    <location>
        <begin position="1603"/>
        <end position="1651"/>
    </location>
</feature>
<dbReference type="CDD" id="cd00111">
    <property type="entry name" value="Trefoil"/>
    <property type="match status" value="1"/>
</dbReference>
<dbReference type="InterPro" id="IPR000519">
    <property type="entry name" value="P_trefoil_dom"/>
</dbReference>
<dbReference type="InterPro" id="IPR044913">
    <property type="entry name" value="P_trefoil_dom_sf"/>
</dbReference>
<dbReference type="SUPFAM" id="SSF57492">
    <property type="entry name" value="Trefoil"/>
    <property type="match status" value="1"/>
</dbReference>
<dbReference type="PROSITE" id="PS51448">
    <property type="entry name" value="P_TREFOIL_2"/>
    <property type="match status" value="1"/>
</dbReference>
<dbReference type="EMBL" id="CAUYUJ010000503">
    <property type="protein sequence ID" value="CAK0790918.1"/>
    <property type="molecule type" value="Genomic_DNA"/>
</dbReference>
<evidence type="ECO:0000256" key="3">
    <source>
        <dbReference type="SAM" id="MobiDB-lite"/>
    </source>
</evidence>
<dbReference type="Pfam" id="PF00088">
    <property type="entry name" value="Trefoil"/>
    <property type="match status" value="1"/>
</dbReference>
<feature type="region of interest" description="Disordered" evidence="3">
    <location>
        <begin position="268"/>
        <end position="323"/>
    </location>
</feature>
<keyword evidence="1" id="KW-1015">Disulfide bond</keyword>
<name>A0ABN9PKS2_9DINO</name>
<sequence length="2932" mass="313743">MNTNTSASQEALSLKGKLAARLKPVAEAVWSAAEALRDLLQWCLSSPLQRMLGGDSHSPVDEETRRDRMVHAVSSWLGDPAELESAVVFFKGDFEHKVENTMRAIGAAVKICRRHFSGGGMRRLLDRLQLFRWGGRYELGDPSFVQAALGTSVSFTAHTAKVMPSVNGDLRAVLDVAAFGKEQTAVELSLDPLADSTGIHVPPPMLKLFGSAEIPLTTDKRKLLKQVAFGVARKLLGDIFRSESLQKLVWASVEKRAMHLFDRLGPALADPDRLSEQPDPLEGAGWSPDGANGHGADPADPAARQDGQESLVQTAAARATRGRPLWATRSQRRLARAAAGVPAPRTSAAGRQLERFAGILGQVSAVGEQLQQICLSMAGFADFFDRPGGEGTSIVDLWRYMPRFAELVVADEQLTELVALLAGHFSKAESLCSTSALEAAATHADNETSALDSLLSGGEGQKFKACALELFRRGRDLFREVALLLPVAKSTGQAYEDVFGNTHALLDTDNPLSNVVKPLVKQLRAVQRATRRLEEGFAETGGASLQAARAGLVQLRTRALASAITWVEWGASVVALMKRQSGGLLGRLADVIEAIAFPALGAFGDRTVAGITQGKLREAVKIVTTFLRDLDAAASRAASATGSSGQREFLNRWKLLVQSHDWEQSLRDMSRVLPAIPEETAGLEQILAPPVEKSVAELPLAVLGLVTAWQRGMAAWFRVDEALFAALHPDTGDDAEVYPPSSLVEGAGGGPEGGDGGAEGGAGPAFSRLEEPDAAPEVRIGASSAWLRAVRERAEALTDRAPGTESPLGSMAVAMQDLSGELSRIYSSFAVDNQQALSALVFVDRASRVVAEAGEAVVKADTLIRCGILFAWSAVERVAAEISAGVAAGSLPEKLERLTNRLAGFFDELGDDQCLHHSVRQNLPGGVNRWLDVILETPSTIQVILGTINQLVAWTMGQVDEDGDGKESRMLLPMMMRIAPGTLAHYLRSVESALRGGEMADDGRSAGNTVVQALGWVSSMLKLAEQVVTVSQEDDPHKYMVDLAHSSVGMLMRTVEGPAIQSLGRVVQSYLDKLHDDPAADPAALLCEHRDALFFHIEQLLDNMVQVEQSTAEDGACCCVSGPCKWWQKEARHVEGTVDGKPFEWCCQTTGPMHRPSECPATGYLPASEPGASDMAVDGEEEELWAVECKCSAEAEDSADADGVYAQTGVTRQRLEGLKREGGPLGEAAWDSGGRWRACEHLLGAGAESWACGGQTTCPAPQHRRYCAVGRQLPHVTAESSATALPSMGCPQASSASAVNDELRVAIGKLQKKFLSIGRRLAEKLPTSECTTSNIMSMATKKVQSMRRTWEKFAALDLASQVNVTLEHAPEPVRTFGGFLARALQALMEAHRPLADTLASECEDATRASRCLPSVAAAAGALRAISGSLRGAARGLREAKAALPAALPRAMRPRYGFEGSLAFDHGAKTVEATANILVSASGYAYCLGNVTEVLSSVRSEGEARSTRVRIMDFSSRLAGAVNNCFKGDTGFVKGDVRHFLEGLKAFFSASTSIVQIVDLNQPPNPEKLTWGSEVQEGETITVASDKLRIVRRGVPGKTVSLEKQCQLPVKVTARVACVSARALNQSECQSEGCCYSPLEEGSWAPWCYQPPVEHDFAYTLVSRSSGETTCSAGCFGGHGAGVAGATCAVLEEGGGGDEGELGQYVLQTLWSLPKSLLRAQKSLAFAISSFTSGFSRTQGALASGFLMPARWLLTLLSEMQKQLPSSLAQELAQQRGASLNVPVVPPVGSADYEMTARMVADTVQALGSKDALTELVNPLIEAFLRGKGKKSSFGILHISQLVRVFTGPFVDLPVLKSPAPSKGVLELIVDILQPGVDQGEVPGSWDPGTWYICESIVEDVRQSLHELHESSRRGRQNDMAFWFSTLELQLARVIADDPLMAATATPSYMAEALPALRGADPDEIVAWIDKLHWWLRGVARISKKFVATSTAGGSGARWSLEDMRGAERLRAALAALHGAIAGAPPLPLPPAGEGGGSQWRAVRVAAAWLHESTAQLAEVADIGSSMVACGLLSLDLPECMDHDHPDHGDGEDAADDELDNFHILRDVSINTARRLAALASPLANAAQQVGQLPKLLPEQSGTNAIRALLHTLEGMKAQVVLVLQAVGASYDSSSALMVQVGSAVVHLSGVGHKLQLVATTLSMWQASTAAQLEWRSGCQPEMSPPVQGTDISLEGDLREGKRPVWSRCGESRGDPQDVHYAPLIGITDRQLIKISLGPFLIYGVPVNMALGLTASLELAYEQARCGASENATLPGHDNFSSLAVGITGSLKAVVSSSIGPAYIHVGASVSLSLVELAVPLRLDISPAAGAGCASVEPLFSTPSLSLRAYIRVLFRYQWPVMSLPNSVLRMPGHCSASDPSRFDCCPPVLPQPPLQPARVEQRRVADPVYAPVNLATCSPCYLKETRVSEEWDDEDSPSMKKYYHWHCPAPPYRTSALAGLNLDLLDAVIDHPEVQGSHRPKSVVQTHFRKRHDYGLFALCDERVSWHPRSEGLPSSPLVHQASGTCVTAERPENQGKYGKVSFQPCQSTAGQRFVATEVPSQSSRYVRLKVDGMCLQRLWIQGGSWLFGIGATPDRTELRAADCADDETAQWFDKPAEDGTLLLQNNNMCPHRSAIGMQIAMGEGGCVSTPSRGGGGEFLLEAPHVTPSGQVAHYSALIAALPKAALAGDEQSHKAWQWLSVVVLPDSSHAALPVAHDVPSPGARKAIRAIYDLHVAKTQANLGAGEVHPALLPSETTLTGGGTQNWLVQPPRSAWPPVPTQLYEARLSASADDGVAELQLQRRTPRHLTGLLEGRVMMRPNRLNRTVLSTGTCTACKWKNNIAYSRGARPRSSAPCTADGASSPRPRGRGSARRSCPPGSAGAPTRWAWGP</sequence>
<dbReference type="Gene3D" id="4.10.110.10">
    <property type="entry name" value="Spasmolytic Protein, domain 1"/>
    <property type="match status" value="1"/>
</dbReference>
<feature type="region of interest" description="Disordered" evidence="3">
    <location>
        <begin position="2888"/>
        <end position="2932"/>
    </location>
</feature>
<keyword evidence="6" id="KW-1185">Reference proteome</keyword>
<evidence type="ECO:0000259" key="4">
    <source>
        <dbReference type="PROSITE" id="PS51448"/>
    </source>
</evidence>
<evidence type="ECO:0000313" key="6">
    <source>
        <dbReference type="Proteomes" id="UP001189429"/>
    </source>
</evidence>
<feature type="compositionally biased region" description="Gly residues" evidence="3">
    <location>
        <begin position="746"/>
        <end position="763"/>
    </location>
</feature>
<protein>
    <recommendedName>
        <fullName evidence="4">P-type domain-containing protein</fullName>
    </recommendedName>
</protein>
<dbReference type="Proteomes" id="UP001189429">
    <property type="component" value="Unassembled WGS sequence"/>
</dbReference>
<reference evidence="5" key="1">
    <citation type="submission" date="2023-10" db="EMBL/GenBank/DDBJ databases">
        <authorList>
            <person name="Chen Y."/>
            <person name="Shah S."/>
            <person name="Dougan E. K."/>
            <person name="Thang M."/>
            <person name="Chan C."/>
        </authorList>
    </citation>
    <scope>NUCLEOTIDE SEQUENCE [LARGE SCALE GENOMIC DNA]</scope>
</reference>
<evidence type="ECO:0000256" key="2">
    <source>
        <dbReference type="PROSITE-ProRule" id="PRU00779"/>
    </source>
</evidence>
<feature type="region of interest" description="Disordered" evidence="3">
    <location>
        <begin position="740"/>
        <end position="768"/>
    </location>
</feature>
<comment type="caution">
    <text evidence="2">Lacks conserved residue(s) required for the propagation of feature annotation.</text>
</comment>
<comment type="caution">
    <text evidence="5">The sequence shown here is derived from an EMBL/GenBank/DDBJ whole genome shotgun (WGS) entry which is preliminary data.</text>
</comment>